<evidence type="ECO:0000313" key="2">
    <source>
        <dbReference type="EMBL" id="KAF7510552.1"/>
    </source>
</evidence>
<dbReference type="EMBL" id="JAACFV010000029">
    <property type="protein sequence ID" value="KAF7510552.1"/>
    <property type="molecule type" value="Genomic_DNA"/>
</dbReference>
<sequence length="378" mass="40225">MCFNCDDNEPDIWLSIENGTYVPAPPMIYMPGLRQVHDRIHHRAGSKTSSYLPSSHDVVRLPATLNMPASVPLSPIPAPQPQSTESTPSTSTQPTPEQLTPESTTSTVTTDPDQVSASTADNTPPESPEVRSGSSPSQKWPEASEEMSYENQGQEQPHSPLPVDAGAPVSVNSAASSSSNDTPLSPSNSSSSLHSILKKPSNSTSEGIESETSNQPGKGKHKNERRVPRLKVKKSVSFAEDKTVSTPKPPHEAQKSGLTTEAEEGAIIARKLAEKSSVSHGWGTVSKDSGGGNGSADLRRNSHVSRHEHGLMSSAPGMKKILGQTIAPTCETGALGGEGEGRKGAHRQQAGRVGLARYLFPDEHNGSCIDDEIPRRWS</sequence>
<dbReference type="Proteomes" id="UP000606974">
    <property type="component" value="Unassembled WGS sequence"/>
</dbReference>
<name>A0A8H7E5Y1_9EURO</name>
<gene>
    <name evidence="2" type="ORF">GJ744_006398</name>
</gene>
<feature type="compositionally biased region" description="Low complexity" evidence="1">
    <location>
        <begin position="167"/>
        <end position="195"/>
    </location>
</feature>
<feature type="compositionally biased region" description="Basic residues" evidence="1">
    <location>
        <begin position="218"/>
        <end position="234"/>
    </location>
</feature>
<comment type="caution">
    <text evidence="2">The sequence shown here is derived from an EMBL/GenBank/DDBJ whole genome shotgun (WGS) entry which is preliminary data.</text>
</comment>
<feature type="compositionally biased region" description="Polar residues" evidence="1">
    <location>
        <begin position="115"/>
        <end position="124"/>
    </location>
</feature>
<feature type="region of interest" description="Disordered" evidence="1">
    <location>
        <begin position="274"/>
        <end position="296"/>
    </location>
</feature>
<feature type="compositionally biased region" description="Polar residues" evidence="1">
    <location>
        <begin position="200"/>
        <end position="216"/>
    </location>
</feature>
<feature type="compositionally biased region" description="Basic and acidic residues" evidence="1">
    <location>
        <begin position="239"/>
        <end position="254"/>
    </location>
</feature>
<feature type="region of interest" description="Disordered" evidence="1">
    <location>
        <begin position="70"/>
        <end position="261"/>
    </location>
</feature>
<feature type="compositionally biased region" description="Low complexity" evidence="1">
    <location>
        <begin position="81"/>
        <end position="113"/>
    </location>
</feature>
<evidence type="ECO:0000256" key="1">
    <source>
        <dbReference type="SAM" id="MobiDB-lite"/>
    </source>
</evidence>
<evidence type="ECO:0000313" key="3">
    <source>
        <dbReference type="Proteomes" id="UP000606974"/>
    </source>
</evidence>
<organism evidence="2 3">
    <name type="scientific">Endocarpon pusillum</name>
    <dbReference type="NCBI Taxonomy" id="364733"/>
    <lineage>
        <taxon>Eukaryota</taxon>
        <taxon>Fungi</taxon>
        <taxon>Dikarya</taxon>
        <taxon>Ascomycota</taxon>
        <taxon>Pezizomycotina</taxon>
        <taxon>Eurotiomycetes</taxon>
        <taxon>Chaetothyriomycetidae</taxon>
        <taxon>Verrucariales</taxon>
        <taxon>Verrucariaceae</taxon>
        <taxon>Endocarpon</taxon>
    </lineage>
</organism>
<reference evidence="2" key="1">
    <citation type="submission" date="2020-02" db="EMBL/GenBank/DDBJ databases">
        <authorList>
            <person name="Palmer J.M."/>
        </authorList>
    </citation>
    <scope>NUCLEOTIDE SEQUENCE</scope>
    <source>
        <strain evidence="2">EPUS1.4</strain>
        <tissue evidence="2">Thallus</tissue>
    </source>
</reference>
<dbReference type="OrthoDB" id="10370090at2759"/>
<dbReference type="AlphaFoldDB" id="A0A8H7E5Y1"/>
<accession>A0A8H7E5Y1</accession>
<proteinExistence type="predicted"/>
<keyword evidence="3" id="KW-1185">Reference proteome</keyword>
<protein>
    <submittedName>
        <fullName evidence="2">Uncharacterized protein</fullName>
    </submittedName>
</protein>